<dbReference type="CDD" id="cd12797">
    <property type="entry name" value="M23_peptidase"/>
    <property type="match status" value="1"/>
</dbReference>
<name>A0A0C5VIE1_9GAMM</name>
<sequence>MGGVGYFGYWLGDELQNDVFDQNSAAAWKKTLAKQKEDISQVKQYSEEQIQALTVKIAELQARATRVDALGEHLVKVAKLDEGEFNFSEPPAVGGPEASDLYSAAYQVPVLTDVIDDLATRIEGREEQLTILESLLGSRKISNDTFIAGRPILKGWMSSRYGYRSDPFTGKMAWHEGVDFAGKEGSEIVSVAAGVVTWAGERYGYGQMVEINHGSGYSTRYGHSKEVLVKVGDIVKKGQVIAKMGSTGRSTGPHCHFEVHNNGKALDPAKFILRASK</sequence>
<dbReference type="KEGG" id="gsn:YC6258_02399"/>
<organism evidence="2 3">
    <name type="scientific">Gynuella sunshinyii YC6258</name>
    <dbReference type="NCBI Taxonomy" id="1445510"/>
    <lineage>
        <taxon>Bacteria</taxon>
        <taxon>Pseudomonadati</taxon>
        <taxon>Pseudomonadota</taxon>
        <taxon>Gammaproteobacteria</taxon>
        <taxon>Oceanospirillales</taxon>
        <taxon>Saccharospirillaceae</taxon>
        <taxon>Gynuella</taxon>
    </lineage>
</organism>
<evidence type="ECO:0000313" key="3">
    <source>
        <dbReference type="Proteomes" id="UP000032266"/>
    </source>
</evidence>
<evidence type="ECO:0000259" key="1">
    <source>
        <dbReference type="Pfam" id="PF01551"/>
    </source>
</evidence>
<dbReference type="AlphaFoldDB" id="A0A0C5VIE1"/>
<feature type="domain" description="M23ase beta-sheet core" evidence="1">
    <location>
        <begin position="175"/>
        <end position="268"/>
    </location>
</feature>
<dbReference type="Pfam" id="PF01551">
    <property type="entry name" value="Peptidase_M23"/>
    <property type="match status" value="1"/>
</dbReference>
<dbReference type="GO" id="GO:0004222">
    <property type="term" value="F:metalloendopeptidase activity"/>
    <property type="evidence" value="ECO:0007669"/>
    <property type="project" value="TreeGrafter"/>
</dbReference>
<accession>A0A0C5VIE1</accession>
<dbReference type="RefSeq" id="WP_245627039.1">
    <property type="nucleotide sequence ID" value="NZ_CP007142.1"/>
</dbReference>
<dbReference type="STRING" id="1445510.YC6258_02399"/>
<dbReference type="EMBL" id="CP007142">
    <property type="protein sequence ID" value="AJQ94437.1"/>
    <property type="molecule type" value="Genomic_DNA"/>
</dbReference>
<evidence type="ECO:0000313" key="2">
    <source>
        <dbReference type="EMBL" id="AJQ94437.1"/>
    </source>
</evidence>
<reference evidence="2 3" key="1">
    <citation type="submission" date="2014-01" db="EMBL/GenBank/DDBJ databases">
        <title>Full genme sequencing of cellulolytic bacterium Gynuella sunshinyii YC6258T gen. nov., sp. nov.</title>
        <authorList>
            <person name="Khan H."/>
            <person name="Chung E.J."/>
            <person name="Chung Y.R."/>
        </authorList>
    </citation>
    <scope>NUCLEOTIDE SEQUENCE [LARGE SCALE GENOMIC DNA]</scope>
    <source>
        <strain evidence="2 3">YC6258</strain>
    </source>
</reference>
<dbReference type="PATRIC" id="fig|1445510.3.peg.2355"/>
<proteinExistence type="predicted"/>
<dbReference type="PANTHER" id="PTHR21666">
    <property type="entry name" value="PEPTIDASE-RELATED"/>
    <property type="match status" value="1"/>
</dbReference>
<dbReference type="FunFam" id="2.70.70.10:FF:000006">
    <property type="entry name" value="M23 family peptidase"/>
    <property type="match status" value="1"/>
</dbReference>
<dbReference type="Proteomes" id="UP000032266">
    <property type="component" value="Chromosome"/>
</dbReference>
<dbReference type="InterPro" id="IPR011055">
    <property type="entry name" value="Dup_hybrid_motif"/>
</dbReference>
<dbReference type="HOGENOM" id="CLU_029425_2_2_6"/>
<gene>
    <name evidence="2" type="ORF">YC6258_02399</name>
</gene>
<keyword evidence="3" id="KW-1185">Reference proteome</keyword>
<dbReference type="InterPro" id="IPR050570">
    <property type="entry name" value="Cell_wall_metabolism_enzyme"/>
</dbReference>
<dbReference type="Gene3D" id="2.70.70.10">
    <property type="entry name" value="Glucose Permease (Domain IIA)"/>
    <property type="match status" value="1"/>
</dbReference>
<dbReference type="SUPFAM" id="SSF51261">
    <property type="entry name" value="Duplicated hybrid motif"/>
    <property type="match status" value="1"/>
</dbReference>
<protein>
    <submittedName>
        <fullName evidence="2">Membrane protein-like metalloendopeptidase</fullName>
    </submittedName>
</protein>
<dbReference type="InterPro" id="IPR016047">
    <property type="entry name" value="M23ase_b-sheet_dom"/>
</dbReference>
<dbReference type="PANTHER" id="PTHR21666:SF291">
    <property type="entry name" value="STAGE II SPORULATION PROTEIN Q"/>
    <property type="match status" value="1"/>
</dbReference>